<proteinExistence type="predicted"/>
<name>A0A250IPG4_9BACT</name>
<reference evidence="1 2" key="1">
    <citation type="submission" date="2017-06" db="EMBL/GenBank/DDBJ databases">
        <authorList>
            <person name="Kim H.J."/>
            <person name="Triplett B.A."/>
        </authorList>
    </citation>
    <scope>NUCLEOTIDE SEQUENCE [LARGE SCALE GENOMIC DNA]</scope>
    <source>
        <strain evidence="1 2">DSM 14713</strain>
    </source>
</reference>
<organism evidence="1 2">
    <name type="scientific">Melittangium boletus DSM 14713</name>
    <dbReference type="NCBI Taxonomy" id="1294270"/>
    <lineage>
        <taxon>Bacteria</taxon>
        <taxon>Pseudomonadati</taxon>
        <taxon>Myxococcota</taxon>
        <taxon>Myxococcia</taxon>
        <taxon>Myxococcales</taxon>
        <taxon>Cystobacterineae</taxon>
        <taxon>Archangiaceae</taxon>
        <taxon>Melittangium</taxon>
    </lineage>
</organism>
<evidence type="ECO:0000313" key="2">
    <source>
        <dbReference type="Proteomes" id="UP000217289"/>
    </source>
</evidence>
<dbReference type="RefSeq" id="WP_095983215.1">
    <property type="nucleotide sequence ID" value="NZ_CP022163.1"/>
</dbReference>
<dbReference type="OrthoDB" id="5513997at2"/>
<keyword evidence="2" id="KW-1185">Reference proteome</keyword>
<sequence>METTRDLLDAVLESPVKEVGAWLDRLTIGEPVGGERFNWEVFAFTAAARAGEERSLPWARIALRVYEGLVNRSPVRIAHSFWLSGMNLRARLIAELGAQAGDSVLDPEIIAAWFQRVATLSVEEAVRLSSSTDLRTVPHDKLLALRDIKNALNILAQIAETDVVRKHPELCGWLELRSQLP</sequence>
<dbReference type="Proteomes" id="UP000217289">
    <property type="component" value="Chromosome"/>
</dbReference>
<gene>
    <name evidence="1" type="ORF">MEBOL_007137</name>
</gene>
<protein>
    <submittedName>
        <fullName evidence="1">Uncharacterized protein</fullName>
    </submittedName>
</protein>
<evidence type="ECO:0000313" key="1">
    <source>
        <dbReference type="EMBL" id="ATB33639.1"/>
    </source>
</evidence>
<dbReference type="EMBL" id="CP022163">
    <property type="protein sequence ID" value="ATB33639.1"/>
    <property type="molecule type" value="Genomic_DNA"/>
</dbReference>
<dbReference type="KEGG" id="mbd:MEBOL_007137"/>
<accession>A0A250IPG4</accession>
<dbReference type="AlphaFoldDB" id="A0A250IPG4"/>